<dbReference type="Gene3D" id="3.30.200.20">
    <property type="entry name" value="Phosphorylase Kinase, domain 1"/>
    <property type="match status" value="1"/>
</dbReference>
<dbReference type="InterPro" id="IPR052898">
    <property type="entry name" value="ACAD10-like"/>
</dbReference>
<dbReference type="InterPro" id="IPR011009">
    <property type="entry name" value="Kinase-like_dom_sf"/>
</dbReference>
<accession>A0AAV0ARZ1</accession>
<proteinExistence type="predicted"/>
<sequence length="371" mass="42301">MSEQSNSNLRHPIDSESLSKYLTLNMSDHVKLPVEIHQFEFGQSNPTYYLKDRTGKKFVMRKKPPGSLLSGQAHAIEREYEILSALSKLDFPSPKVYGLCLDGSIVGTSFYLMEFVTGRIFHRVDLPEVEDREERRSIYESAIEVLARLHSIEPQRIGLERYGSQLDFYDRQIRSLGRISQAQADVKNQKTGERVGEIESQKELLDWYRAKKPDHRITIVHGDYKLDNLIYHPTEPRVIAVLDWELSTLGHPYSDLANLLQPWYSNTIGRLHIGFRGLSADQSPVPLSGEDLLKLYCRLAALSYPLKGWEASVSFSLFRSAIITQGVKARLFRGQASSANAEEYASYFPILGRLAIETIERYEQSKSKVGI</sequence>
<dbReference type="PANTHER" id="PTHR47829">
    <property type="entry name" value="HYDROLASE, PUTATIVE (AFU_ORTHOLOGUE AFUA_1G12880)-RELATED"/>
    <property type="match status" value="1"/>
</dbReference>
<dbReference type="CDD" id="cd05154">
    <property type="entry name" value="ACAD10_11_N-like"/>
    <property type="match status" value="1"/>
</dbReference>
<keyword evidence="3" id="KW-1185">Reference proteome</keyword>
<dbReference type="Pfam" id="PF01636">
    <property type="entry name" value="APH"/>
    <property type="match status" value="1"/>
</dbReference>
<dbReference type="InterPro" id="IPR041726">
    <property type="entry name" value="ACAD10_11_N"/>
</dbReference>
<evidence type="ECO:0000313" key="3">
    <source>
        <dbReference type="Proteomes" id="UP001153365"/>
    </source>
</evidence>
<evidence type="ECO:0000313" key="2">
    <source>
        <dbReference type="EMBL" id="CAH7672133.1"/>
    </source>
</evidence>
<name>A0AAV0ARZ1_PHAPC</name>
<evidence type="ECO:0000259" key="1">
    <source>
        <dbReference type="Pfam" id="PF01636"/>
    </source>
</evidence>
<dbReference type="SUPFAM" id="SSF56112">
    <property type="entry name" value="Protein kinase-like (PK-like)"/>
    <property type="match status" value="1"/>
</dbReference>
<dbReference type="InterPro" id="IPR002575">
    <property type="entry name" value="Aminoglycoside_PTrfase"/>
</dbReference>
<feature type="domain" description="Aminoglycoside phosphotransferase" evidence="1">
    <location>
        <begin position="36"/>
        <end position="267"/>
    </location>
</feature>
<dbReference type="Proteomes" id="UP001153365">
    <property type="component" value="Unassembled WGS sequence"/>
</dbReference>
<comment type="caution">
    <text evidence="2">The sequence shown here is derived from an EMBL/GenBank/DDBJ whole genome shotgun (WGS) entry which is preliminary data.</text>
</comment>
<dbReference type="AlphaFoldDB" id="A0AAV0ARZ1"/>
<reference evidence="2" key="1">
    <citation type="submission" date="2022-06" db="EMBL/GenBank/DDBJ databases">
        <authorList>
            <consortium name="SYNGENTA / RWTH Aachen University"/>
        </authorList>
    </citation>
    <scope>NUCLEOTIDE SEQUENCE</scope>
</reference>
<dbReference type="PANTHER" id="PTHR47829:SF1">
    <property type="entry name" value="HAD FAMILY PHOSPHATASE"/>
    <property type="match status" value="1"/>
</dbReference>
<protein>
    <submittedName>
        <fullName evidence="2">Phosphotransferase enzyme family-domain-containing protein</fullName>
    </submittedName>
</protein>
<gene>
    <name evidence="2" type="ORF">PPACK8108_LOCUS6924</name>
</gene>
<organism evidence="2 3">
    <name type="scientific">Phakopsora pachyrhizi</name>
    <name type="common">Asian soybean rust disease fungus</name>
    <dbReference type="NCBI Taxonomy" id="170000"/>
    <lineage>
        <taxon>Eukaryota</taxon>
        <taxon>Fungi</taxon>
        <taxon>Dikarya</taxon>
        <taxon>Basidiomycota</taxon>
        <taxon>Pucciniomycotina</taxon>
        <taxon>Pucciniomycetes</taxon>
        <taxon>Pucciniales</taxon>
        <taxon>Phakopsoraceae</taxon>
        <taxon>Phakopsora</taxon>
    </lineage>
</organism>
<dbReference type="Gene3D" id="3.90.1200.10">
    <property type="match status" value="1"/>
</dbReference>
<dbReference type="EMBL" id="CALTRL010001332">
    <property type="protein sequence ID" value="CAH7672133.1"/>
    <property type="molecule type" value="Genomic_DNA"/>
</dbReference>